<sequence>MVAPIIPANKRVKIAIDRGGTFTDIWARVENQPDIVLKLLSVDPSNYDDAPTEGIRRVLSIVRGEEVPRGTPLPKENLEYVRMGTTVATNALLERKGAKHALLVTKGFRDLLDIGYQSRPRLFDLNIIKAEVLYSEVQEVDERITIEGFDEDIFGVHRATGEVSGSLIKGTSGDMIRILTPLDEQAARTTLKDLRSRGTETVAVCLAHSYIYPQHEARVGQIAFEEGFSHVSLSSAVAANMIKMVPRGSSASADAYLTPEIKKYLKGFLKGFEGGHLDDVKTDFMQSDGGLVGHKNFSGLKGILSGPAGGVVGFSRTSYVPETHTPIVGLDMGGTSTDVSRFGGVFEHVFETTTAGVTIQSPQLDINTVAAGGGSILAWRNGLLTVGPESASSHPGPACYRKGGPLAVTDANLFLGRLVPDFFPKIFGPNENEALDTEAVKSKFIELTKTINADTGKSMSPEEVAYGFLDVANEAMCRPIRSLTEAKGYEIGKHNLAVFGGAGGQHACEIASKLGISTAIIHKYSSILSAYGMALANVVQEAQEPVNVTYTGQSTEELDARLNDLRSKVKQALLNENIRESDIHYEDYLNMRYQGTETAMMILRPAGGSFKEAFLEQHQREFNFIFPDNRPILVDDVRVRGIGGSGNVNADADKLQHDLQHTAFAPVKATAVEREIKTYFAGVGVVATPVYLLEHLLPGSVVAGPAMILDKTQSILVVPGAQAKVLSVHVVIETPKFGNIQTSSTTVDPIQLSVFAHRFMSIAEQMGRILQKTSMSLNIKERLDFSCAIFGPTGGLVANAPHVPVHLGSMSYAVQYQHELLKGKLQPGDVLVSNHPEAGGAHLPDVTVITPVFSQGNEIAFYVASRGHHTDIGGLGGTSMPPNSTELWQEGAAIKSFRLIHNGKFDEEGIKRILTAPGDYPGCTPSRRLDDNLSDLKAQVAANNKGMMLIQGLMEEYGQDSVQLYMQAIQENAEIAVQAFLRQTLEKKGASFSGVDQMDNGSEMRLAVSIDPSGTATFDFTGTAPEMYSNMNAPPSITYSAIIYTLRLLIGIDIPLNQGCLSPISVILPKGCFLNPSSGAAVCAGNTQTSQRVCDIILKTFGAAAASNGCMNCLGFFGEVKNTDGTEHSYAFGETICGGSGATSVAHGASAVHTHMTNTRITDPETLERRYPVILREFAIRKGSGGKGRFSGGDGAIRDIECRLPIRFSVISERRAVAPYGMQDGDCGAKGANYWVKRVEKEDGSGFEERWVNMGPKNMVSMKEGDRCVIFTPGGGGWGRASEKGPVVNGVNGVKPAIKQQYPRAAGSVATRISAQGEAN</sequence>
<dbReference type="GO" id="GO:0017168">
    <property type="term" value="F:5-oxoprolinase (ATP-hydrolyzing) activity"/>
    <property type="evidence" value="ECO:0007669"/>
    <property type="project" value="TreeGrafter"/>
</dbReference>
<organism evidence="6 7">
    <name type="scientific">Neocucurbitaria cava</name>
    <dbReference type="NCBI Taxonomy" id="798079"/>
    <lineage>
        <taxon>Eukaryota</taxon>
        <taxon>Fungi</taxon>
        <taxon>Dikarya</taxon>
        <taxon>Ascomycota</taxon>
        <taxon>Pezizomycotina</taxon>
        <taxon>Dothideomycetes</taxon>
        <taxon>Pleosporomycetidae</taxon>
        <taxon>Pleosporales</taxon>
        <taxon>Pleosporineae</taxon>
        <taxon>Cucurbitariaceae</taxon>
        <taxon>Neocucurbitaria</taxon>
    </lineage>
</organism>
<dbReference type="InterPro" id="IPR008040">
    <property type="entry name" value="Hydant_A_N"/>
</dbReference>
<dbReference type="GO" id="GO:0005829">
    <property type="term" value="C:cytosol"/>
    <property type="evidence" value="ECO:0007669"/>
    <property type="project" value="TreeGrafter"/>
</dbReference>
<dbReference type="InterPro" id="IPR002821">
    <property type="entry name" value="Hydantoinase_A"/>
</dbReference>
<dbReference type="InterPro" id="IPR045079">
    <property type="entry name" value="Oxoprolinase-like"/>
</dbReference>
<gene>
    <name evidence="6" type="ORF">N0V83_007790</name>
</gene>
<comment type="similarity">
    <text evidence="1">Belongs to the oxoprolinase family.</text>
</comment>
<evidence type="ECO:0000259" key="3">
    <source>
        <dbReference type="Pfam" id="PF02538"/>
    </source>
</evidence>
<evidence type="ECO:0000256" key="1">
    <source>
        <dbReference type="ARBA" id="ARBA00010403"/>
    </source>
</evidence>
<feature type="domain" description="Hydantoinase/oxoprolinase N-terminal" evidence="4">
    <location>
        <begin position="13"/>
        <end position="226"/>
    </location>
</feature>
<evidence type="ECO:0000313" key="6">
    <source>
        <dbReference type="EMBL" id="KAJ4366155.1"/>
    </source>
</evidence>
<evidence type="ECO:0000259" key="4">
    <source>
        <dbReference type="Pfam" id="PF05378"/>
    </source>
</evidence>
<feature type="domain" description="Hydantoinase B/oxoprolinase" evidence="3">
    <location>
        <begin position="748"/>
        <end position="1280"/>
    </location>
</feature>
<proteinExistence type="inferred from homology"/>
<dbReference type="InterPro" id="IPR049517">
    <property type="entry name" value="ACX-like_C"/>
</dbReference>
<dbReference type="PANTHER" id="PTHR11365:SF26">
    <property type="entry name" value="5-OXOPROLINASE"/>
    <property type="match status" value="1"/>
</dbReference>
<dbReference type="Pfam" id="PF05378">
    <property type="entry name" value="Hydant_A_N"/>
    <property type="match status" value="1"/>
</dbReference>
<evidence type="ECO:0000313" key="7">
    <source>
        <dbReference type="Proteomes" id="UP001140560"/>
    </source>
</evidence>
<accession>A0A9W8Y2F6</accession>
<keyword evidence="7" id="KW-1185">Reference proteome</keyword>
<dbReference type="Pfam" id="PF19278">
    <property type="entry name" value="Hydant_A_C"/>
    <property type="match status" value="1"/>
</dbReference>
<dbReference type="InterPro" id="IPR003692">
    <property type="entry name" value="Hydantoinase_B"/>
</dbReference>
<dbReference type="EMBL" id="JAPEUY010000014">
    <property type="protein sequence ID" value="KAJ4366155.1"/>
    <property type="molecule type" value="Genomic_DNA"/>
</dbReference>
<dbReference type="OrthoDB" id="3643at2759"/>
<dbReference type="PANTHER" id="PTHR11365">
    <property type="entry name" value="5-OXOPROLINASE RELATED"/>
    <property type="match status" value="1"/>
</dbReference>
<evidence type="ECO:0008006" key="8">
    <source>
        <dbReference type="Google" id="ProtNLM"/>
    </source>
</evidence>
<dbReference type="Proteomes" id="UP001140560">
    <property type="component" value="Unassembled WGS sequence"/>
</dbReference>
<dbReference type="Pfam" id="PF02538">
    <property type="entry name" value="Hydantoinase_B"/>
    <property type="match status" value="1"/>
</dbReference>
<reference evidence="6" key="1">
    <citation type="submission" date="2022-10" db="EMBL/GenBank/DDBJ databases">
        <title>Tapping the CABI collections for fungal endophytes: first genome assemblies for Collariella, Neodidymelliopsis, Ascochyta clinopodiicola, Didymella pomorum, Didymosphaeria variabile, Neocosmospora piperis and Neocucurbitaria cava.</title>
        <authorList>
            <person name="Hill R."/>
        </authorList>
    </citation>
    <scope>NUCLEOTIDE SEQUENCE</scope>
    <source>
        <strain evidence="6">IMI 356814</strain>
    </source>
</reference>
<name>A0A9W8Y2F6_9PLEO</name>
<dbReference type="GO" id="GO:0006749">
    <property type="term" value="P:glutathione metabolic process"/>
    <property type="evidence" value="ECO:0007669"/>
    <property type="project" value="TreeGrafter"/>
</dbReference>
<protein>
    <recommendedName>
        <fullName evidence="8">5-oxoprolinase</fullName>
    </recommendedName>
</protein>
<evidence type="ECO:0000259" key="5">
    <source>
        <dbReference type="Pfam" id="PF19278"/>
    </source>
</evidence>
<feature type="domain" description="Hydantoinase A/oxoprolinase" evidence="2">
    <location>
        <begin position="247"/>
        <end position="541"/>
    </location>
</feature>
<feature type="domain" description="Acetophenone carboxylase-like C-terminal" evidence="5">
    <location>
        <begin position="554"/>
        <end position="731"/>
    </location>
</feature>
<evidence type="ECO:0000259" key="2">
    <source>
        <dbReference type="Pfam" id="PF01968"/>
    </source>
</evidence>
<dbReference type="Pfam" id="PF01968">
    <property type="entry name" value="Hydantoinase_A"/>
    <property type="match status" value="1"/>
</dbReference>
<comment type="caution">
    <text evidence="6">The sequence shown here is derived from an EMBL/GenBank/DDBJ whole genome shotgun (WGS) entry which is preliminary data.</text>
</comment>